<keyword evidence="3 7" id="KW-0694">RNA-binding</keyword>
<dbReference type="Gene3D" id="3.30.230.10">
    <property type="match status" value="1"/>
</dbReference>
<dbReference type="GO" id="GO:0005737">
    <property type="term" value="C:cytoplasm"/>
    <property type="evidence" value="ECO:0007669"/>
    <property type="project" value="UniProtKB-ARBA"/>
</dbReference>
<dbReference type="GO" id="GO:0015935">
    <property type="term" value="C:small ribosomal subunit"/>
    <property type="evidence" value="ECO:0007669"/>
    <property type="project" value="InterPro"/>
</dbReference>
<feature type="domain" description="S5 DRBM" evidence="9">
    <location>
        <begin position="10"/>
        <end position="73"/>
    </location>
</feature>
<dbReference type="AlphaFoldDB" id="A0A1F5UPA5"/>
<dbReference type="InterPro" id="IPR018192">
    <property type="entry name" value="Ribosomal_uS5_N_CS"/>
</dbReference>
<dbReference type="STRING" id="1817864.A2Z21_08580"/>
<evidence type="ECO:0000313" key="11">
    <source>
        <dbReference type="Proteomes" id="UP000179157"/>
    </source>
</evidence>
<dbReference type="InterPro" id="IPR000851">
    <property type="entry name" value="Ribosomal_uS5"/>
</dbReference>
<dbReference type="HAMAP" id="MF_01307_B">
    <property type="entry name" value="Ribosomal_uS5_B"/>
    <property type="match status" value="1"/>
</dbReference>
<evidence type="ECO:0000256" key="8">
    <source>
        <dbReference type="RuleBase" id="RU003823"/>
    </source>
</evidence>
<comment type="caution">
    <text evidence="10">The sequence shown here is derived from an EMBL/GenBank/DDBJ whole genome shotgun (WGS) entry which is preliminary data.</text>
</comment>
<comment type="domain">
    <text evidence="7">The N-terminal domain interacts with the head of the 30S subunit; the C-terminal domain interacts with the body and contacts protein S4. The interaction surface between S4 and S5 is involved in control of translational fidelity.</text>
</comment>
<keyword evidence="2 7" id="KW-0699">rRNA-binding</keyword>
<dbReference type="InterPro" id="IPR013810">
    <property type="entry name" value="Ribosomal_uS5_N"/>
</dbReference>
<evidence type="ECO:0000256" key="3">
    <source>
        <dbReference type="ARBA" id="ARBA00022884"/>
    </source>
</evidence>
<proteinExistence type="inferred from homology"/>
<dbReference type="EMBL" id="MFGX01000122">
    <property type="protein sequence ID" value="OGF53008.1"/>
    <property type="molecule type" value="Genomic_DNA"/>
</dbReference>
<dbReference type="SUPFAM" id="SSF54211">
    <property type="entry name" value="Ribosomal protein S5 domain 2-like"/>
    <property type="match status" value="1"/>
</dbReference>
<reference evidence="10 11" key="1">
    <citation type="journal article" date="2016" name="Nat. Commun.">
        <title>Thousands of microbial genomes shed light on interconnected biogeochemical processes in an aquifer system.</title>
        <authorList>
            <person name="Anantharaman K."/>
            <person name="Brown C.T."/>
            <person name="Hug L.A."/>
            <person name="Sharon I."/>
            <person name="Castelle C.J."/>
            <person name="Probst A.J."/>
            <person name="Thomas B.C."/>
            <person name="Singh A."/>
            <person name="Wilkins M.J."/>
            <person name="Karaoz U."/>
            <person name="Brodie E.L."/>
            <person name="Williams K.H."/>
            <person name="Hubbard S.S."/>
            <person name="Banfield J.F."/>
        </authorList>
    </citation>
    <scope>NUCLEOTIDE SEQUENCE [LARGE SCALE GENOMIC DNA]</scope>
    <source>
        <strain evidence="11">RBG_16_55_9</strain>
    </source>
</reference>
<evidence type="ECO:0000256" key="7">
    <source>
        <dbReference type="HAMAP-Rule" id="MF_01307"/>
    </source>
</evidence>
<dbReference type="InterPro" id="IPR005324">
    <property type="entry name" value="Ribosomal_uS5_C"/>
</dbReference>
<comment type="subunit">
    <text evidence="7">Part of the 30S ribosomal subunit. Contacts proteins S4 and S8.</text>
</comment>
<comment type="function">
    <text evidence="7">With S4 and S12 plays an important role in translational accuracy.</text>
</comment>
<keyword evidence="4 7" id="KW-0689">Ribosomal protein</keyword>
<evidence type="ECO:0000259" key="9">
    <source>
        <dbReference type="PROSITE" id="PS50881"/>
    </source>
</evidence>
<evidence type="ECO:0000256" key="5">
    <source>
        <dbReference type="ARBA" id="ARBA00023274"/>
    </source>
</evidence>
<evidence type="ECO:0000256" key="1">
    <source>
        <dbReference type="ARBA" id="ARBA00008945"/>
    </source>
</evidence>
<evidence type="ECO:0000256" key="6">
    <source>
        <dbReference type="ARBA" id="ARBA00035255"/>
    </source>
</evidence>
<dbReference type="Gene3D" id="3.30.160.20">
    <property type="match status" value="1"/>
</dbReference>
<dbReference type="Proteomes" id="UP000179157">
    <property type="component" value="Unassembled WGS sequence"/>
</dbReference>
<dbReference type="GO" id="GO:0003735">
    <property type="term" value="F:structural constituent of ribosome"/>
    <property type="evidence" value="ECO:0007669"/>
    <property type="project" value="UniProtKB-UniRule"/>
</dbReference>
<dbReference type="Pfam" id="PF03719">
    <property type="entry name" value="Ribosomal_S5_C"/>
    <property type="match status" value="1"/>
</dbReference>
<comment type="similarity">
    <text evidence="1 7 8">Belongs to the universal ribosomal protein uS5 family.</text>
</comment>
<accession>A0A1F5UPA5</accession>
<dbReference type="PROSITE" id="PS50881">
    <property type="entry name" value="S5_DSRBD"/>
    <property type="match status" value="1"/>
</dbReference>
<name>A0A1F5UPA5_FRAXR</name>
<keyword evidence="5 7" id="KW-0687">Ribonucleoprotein</keyword>
<dbReference type="GO" id="GO:0006412">
    <property type="term" value="P:translation"/>
    <property type="evidence" value="ECO:0007669"/>
    <property type="project" value="UniProtKB-UniRule"/>
</dbReference>
<evidence type="ECO:0000313" key="10">
    <source>
        <dbReference type="EMBL" id="OGF53008.1"/>
    </source>
</evidence>
<dbReference type="PANTHER" id="PTHR48277">
    <property type="entry name" value="MITOCHONDRIAL RIBOSOMAL PROTEIN S5"/>
    <property type="match status" value="1"/>
</dbReference>
<dbReference type="SUPFAM" id="SSF54768">
    <property type="entry name" value="dsRNA-binding domain-like"/>
    <property type="match status" value="1"/>
</dbReference>
<dbReference type="PANTHER" id="PTHR48277:SF1">
    <property type="entry name" value="MITOCHONDRIAL RIBOSOMAL PROTEIN S5"/>
    <property type="match status" value="1"/>
</dbReference>
<dbReference type="InterPro" id="IPR014721">
    <property type="entry name" value="Ribsml_uS5_D2-typ_fold_subgr"/>
</dbReference>
<dbReference type="FunFam" id="3.30.230.10:FF:000002">
    <property type="entry name" value="30S ribosomal protein S5"/>
    <property type="match status" value="1"/>
</dbReference>
<sequence length="168" mass="17969">MRGREEQNELDNEVIEIRRVAKVVKGGKNMSFRVIVAVGDRAGRVGLGKGNTREIPPAIQQGIRDAKGNLVRVPVLNGTIPHAVIGKFKAAKVLLRPAYPGTGIIAGKTVGMICRLVGIRDILAKSLGSNNPLTVAKATIEGLSQLKTVGDIARLRDKDAKEILHVKA</sequence>
<organism evidence="10 11">
    <name type="scientific">Fraserbacteria sp. (strain RBG_16_55_9)</name>
    <dbReference type="NCBI Taxonomy" id="1817864"/>
    <lineage>
        <taxon>Bacteria</taxon>
        <taxon>Candidatus Fraseribacteriota</taxon>
    </lineage>
</organism>
<gene>
    <name evidence="7" type="primary">rpsE</name>
    <name evidence="10" type="ORF">A2Z21_08580</name>
</gene>
<comment type="function">
    <text evidence="7">Located at the back of the 30S subunit body where it stabilizes the conformation of the head with respect to the body.</text>
</comment>
<dbReference type="NCBIfam" id="TIGR01021">
    <property type="entry name" value="rpsE_bact"/>
    <property type="match status" value="1"/>
</dbReference>
<dbReference type="Pfam" id="PF00333">
    <property type="entry name" value="Ribosomal_S5"/>
    <property type="match status" value="1"/>
</dbReference>
<evidence type="ECO:0000256" key="2">
    <source>
        <dbReference type="ARBA" id="ARBA00022730"/>
    </source>
</evidence>
<dbReference type="InterPro" id="IPR020568">
    <property type="entry name" value="Ribosomal_Su5_D2-typ_SF"/>
</dbReference>
<evidence type="ECO:0000256" key="4">
    <source>
        <dbReference type="ARBA" id="ARBA00022980"/>
    </source>
</evidence>
<protein>
    <recommendedName>
        <fullName evidence="6 7">Small ribosomal subunit protein uS5</fullName>
    </recommendedName>
</protein>
<dbReference type="PROSITE" id="PS00585">
    <property type="entry name" value="RIBOSOMAL_S5"/>
    <property type="match status" value="1"/>
</dbReference>
<dbReference type="GO" id="GO:0019843">
    <property type="term" value="F:rRNA binding"/>
    <property type="evidence" value="ECO:0007669"/>
    <property type="project" value="UniProtKB-UniRule"/>
</dbReference>
<dbReference type="InterPro" id="IPR005712">
    <property type="entry name" value="Ribosomal_uS5_bac-type"/>
</dbReference>